<keyword evidence="4" id="KW-1185">Reference proteome</keyword>
<dbReference type="Gene3D" id="2.60.120.620">
    <property type="entry name" value="q2cbj1_9rhob like domain"/>
    <property type="match status" value="1"/>
</dbReference>
<gene>
    <name evidence="3" type="ORF">EXIGLDRAFT_749709</name>
</gene>
<feature type="compositionally biased region" description="Acidic residues" evidence="1">
    <location>
        <begin position="196"/>
        <end position="210"/>
    </location>
</feature>
<dbReference type="EMBL" id="KV426009">
    <property type="protein sequence ID" value="KZV92403.1"/>
    <property type="molecule type" value="Genomic_DNA"/>
</dbReference>
<dbReference type="PANTHER" id="PTHR33099">
    <property type="entry name" value="FE2OG DIOXYGENASE DOMAIN-CONTAINING PROTEIN"/>
    <property type="match status" value="1"/>
</dbReference>
<dbReference type="InParanoid" id="A0A165HSJ6"/>
<feature type="compositionally biased region" description="Acidic residues" evidence="1">
    <location>
        <begin position="299"/>
        <end position="315"/>
    </location>
</feature>
<evidence type="ECO:0000313" key="4">
    <source>
        <dbReference type="Proteomes" id="UP000077266"/>
    </source>
</evidence>
<dbReference type="STRING" id="1314781.A0A165HSJ6"/>
<feature type="region of interest" description="Disordered" evidence="1">
    <location>
        <begin position="279"/>
        <end position="338"/>
    </location>
</feature>
<accession>A0A165HSJ6</accession>
<proteinExistence type="predicted"/>
<dbReference type="PANTHER" id="PTHR33099:SF11">
    <property type="entry name" value="FE2OG DIOXYGENASE DOMAIN-CONTAINING PROTEIN"/>
    <property type="match status" value="1"/>
</dbReference>
<evidence type="ECO:0000259" key="2">
    <source>
        <dbReference type="PROSITE" id="PS51471"/>
    </source>
</evidence>
<feature type="region of interest" description="Disordered" evidence="1">
    <location>
        <begin position="360"/>
        <end position="384"/>
    </location>
</feature>
<feature type="domain" description="Fe2OG dioxygenase" evidence="2">
    <location>
        <begin position="150"/>
        <end position="268"/>
    </location>
</feature>
<feature type="region of interest" description="Disordered" evidence="1">
    <location>
        <begin position="187"/>
        <end position="212"/>
    </location>
</feature>
<feature type="compositionally biased region" description="Basic and acidic residues" evidence="1">
    <location>
        <begin position="285"/>
        <end position="298"/>
    </location>
</feature>
<reference evidence="3 4" key="1">
    <citation type="journal article" date="2016" name="Mol. Biol. Evol.">
        <title>Comparative Genomics of Early-Diverging Mushroom-Forming Fungi Provides Insights into the Origins of Lignocellulose Decay Capabilities.</title>
        <authorList>
            <person name="Nagy L.G."/>
            <person name="Riley R."/>
            <person name="Tritt A."/>
            <person name="Adam C."/>
            <person name="Daum C."/>
            <person name="Floudas D."/>
            <person name="Sun H."/>
            <person name="Yadav J.S."/>
            <person name="Pangilinan J."/>
            <person name="Larsson K.H."/>
            <person name="Matsuura K."/>
            <person name="Barry K."/>
            <person name="Labutti K."/>
            <person name="Kuo R."/>
            <person name="Ohm R.A."/>
            <person name="Bhattacharya S.S."/>
            <person name="Shirouzu T."/>
            <person name="Yoshinaga Y."/>
            <person name="Martin F.M."/>
            <person name="Grigoriev I.V."/>
            <person name="Hibbett D.S."/>
        </authorList>
    </citation>
    <scope>NUCLEOTIDE SEQUENCE [LARGE SCALE GENOMIC DNA]</scope>
    <source>
        <strain evidence="3 4">HHB12029</strain>
    </source>
</reference>
<sequence length="512" mass="56092">MAAPASQPEHIAFAYLAVQKALGKGEKTGWTIKAQDHPLSSALAALRVDEVGSRYDRTLSAVKLVTLNNGASLGTIGSLKLPEVQALAVPSSFGKGAETVYDESVRKGTEVSADKLGFALEERISGSFTAKDIFKNVAEAVATALFPGQPVKLVFYKLAIYEPGGHFEKHRDTTHADSHHGTLLIGCTPEGATTPWEDDDNDDDDDDADEGVSYAYEGGQFSIHHSDGTSSKWPVRPDSWLAFYTDLEHSVAPVTKGVRLTLQFDIYLEDDTVERAHTVASVPATKREAEGKKLKNAGDSDDDEDDTDDEDDSDAHDESKLFLPPNGGRSADEPTVPTRIVPDRLADFVPKLVAFVRSMRKAGDDTRTKSGQAKAKRPRKKSNEPRTAVFLLHHLYRQQSLLPEYLKGIDKALYEALKEADPQLNIALHPVYINMSGDEYGESGEPWSQTMILARADASHVVKTIPQSIVFIRRPGVEASLLKMQEGAEYTGNESMPTEYSYFAGAMFLWFS</sequence>
<protein>
    <recommendedName>
        <fullName evidence="2">Fe2OG dioxygenase domain-containing protein</fullName>
    </recommendedName>
</protein>
<dbReference type="Proteomes" id="UP000077266">
    <property type="component" value="Unassembled WGS sequence"/>
</dbReference>
<organism evidence="3 4">
    <name type="scientific">Exidia glandulosa HHB12029</name>
    <dbReference type="NCBI Taxonomy" id="1314781"/>
    <lineage>
        <taxon>Eukaryota</taxon>
        <taxon>Fungi</taxon>
        <taxon>Dikarya</taxon>
        <taxon>Basidiomycota</taxon>
        <taxon>Agaricomycotina</taxon>
        <taxon>Agaricomycetes</taxon>
        <taxon>Auriculariales</taxon>
        <taxon>Exidiaceae</taxon>
        <taxon>Exidia</taxon>
    </lineage>
</organism>
<dbReference type="OrthoDB" id="27483at2759"/>
<evidence type="ECO:0000256" key="1">
    <source>
        <dbReference type="SAM" id="MobiDB-lite"/>
    </source>
</evidence>
<evidence type="ECO:0000313" key="3">
    <source>
        <dbReference type="EMBL" id="KZV92403.1"/>
    </source>
</evidence>
<dbReference type="InterPro" id="IPR005123">
    <property type="entry name" value="Oxoglu/Fe-dep_dioxygenase_dom"/>
</dbReference>
<dbReference type="AlphaFoldDB" id="A0A165HSJ6"/>
<name>A0A165HSJ6_EXIGL</name>
<dbReference type="PROSITE" id="PS51471">
    <property type="entry name" value="FE2OG_OXY"/>
    <property type="match status" value="1"/>
</dbReference>